<gene>
    <name evidence="1" type="ORF">B1H19_19005</name>
</gene>
<dbReference type="EMBL" id="CP020569">
    <property type="protein sequence ID" value="ARF55997.1"/>
    <property type="molecule type" value="Genomic_DNA"/>
</dbReference>
<proteinExistence type="predicted"/>
<reference evidence="1 2" key="1">
    <citation type="submission" date="2017-04" db="EMBL/GenBank/DDBJ databases">
        <title>Complete Genome Sequence of Streptomyces gilvosporeus F607, a Capable Producer of Natamycin.</title>
        <authorList>
            <person name="Zong G."/>
            <person name="Zhong C."/>
            <person name="Fu J."/>
            <person name="Qin R."/>
            <person name="Cao G."/>
        </authorList>
    </citation>
    <scope>NUCLEOTIDE SEQUENCE [LARGE SCALE GENOMIC DNA]</scope>
    <source>
        <strain evidence="1 2">F607</strain>
    </source>
</reference>
<organism evidence="1 2">
    <name type="scientific">Streptomyces gilvosporeus</name>
    <dbReference type="NCBI Taxonomy" id="553510"/>
    <lineage>
        <taxon>Bacteria</taxon>
        <taxon>Bacillati</taxon>
        <taxon>Actinomycetota</taxon>
        <taxon>Actinomycetes</taxon>
        <taxon>Kitasatosporales</taxon>
        <taxon>Streptomycetaceae</taxon>
        <taxon>Streptomyces</taxon>
    </lineage>
</organism>
<evidence type="ECO:0000313" key="1">
    <source>
        <dbReference type="EMBL" id="ARF55997.1"/>
    </source>
</evidence>
<sequence length="338" mass="35943">MAITLADAKLNTQDDIDLTVIDEFRKSSWLLDNLQFDQAVNPSGGGATLTYGYTRLVAERGAAFRPYNTEYDVAEARRARYSVDLVPLGGAFEIDRVLANLGPAATNEVTLQMQQTIKAANAYFSDQVINGERVPTPNGETGFDGLDVALAGSATELGAEVVHDWTGEALGDDRARANDALDLLDEFLGLLDGTPSALLGNKQTIARVKSLARRAGYYTRSEDAFGRAIDGYDGIPLIDLGAKAGTSDPVIPVEVRPIASGEDDEAAPVGGLSDLYAVRLGLDGFHGVTTTAGNLVQQWLPDFSTAYAVKRGEVELGPVAVALKATKAAAVLRNIRVR</sequence>
<accession>A0A1V0TSU7</accession>
<dbReference type="InterPro" id="IPR048813">
    <property type="entry name" value="GP7-like"/>
</dbReference>
<keyword evidence="2" id="KW-1185">Reference proteome</keyword>
<dbReference type="KEGG" id="sgv:B1H19_19005"/>
<dbReference type="STRING" id="553510.B1H19_19005"/>
<dbReference type="Proteomes" id="UP000192726">
    <property type="component" value="Chromosome"/>
</dbReference>
<evidence type="ECO:0000313" key="2">
    <source>
        <dbReference type="Proteomes" id="UP000192726"/>
    </source>
</evidence>
<dbReference type="RefSeq" id="WP_083105852.1">
    <property type="nucleotide sequence ID" value="NZ_CP020569.1"/>
</dbReference>
<dbReference type="NCBIfam" id="NF045672">
    <property type="entry name" value="MCP_gp7_epsi_15"/>
    <property type="match status" value="1"/>
</dbReference>
<dbReference type="AlphaFoldDB" id="A0A1V0TSU7"/>
<protein>
    <submittedName>
        <fullName evidence="1">Phage capsid protein</fullName>
    </submittedName>
</protein>
<name>A0A1V0TSU7_9ACTN</name>
<dbReference type="OrthoDB" id="3514784at2"/>